<reference evidence="4 5" key="1">
    <citation type="journal article" date="2020" name="ISME J.">
        <title>Uncovering the hidden diversity of litter-decomposition mechanisms in mushroom-forming fungi.</title>
        <authorList>
            <person name="Floudas D."/>
            <person name="Bentzer J."/>
            <person name="Ahren D."/>
            <person name="Johansson T."/>
            <person name="Persson P."/>
            <person name="Tunlid A."/>
        </authorList>
    </citation>
    <scope>NUCLEOTIDE SEQUENCE [LARGE SCALE GENOMIC DNA]</scope>
    <source>
        <strain evidence="4 5">CBS 146.42</strain>
    </source>
</reference>
<dbReference type="InterPro" id="IPR036397">
    <property type="entry name" value="RNaseH_sf"/>
</dbReference>
<dbReference type="Pfam" id="PF17919">
    <property type="entry name" value="RT_RNaseH_2"/>
    <property type="match status" value="1"/>
</dbReference>
<keyword evidence="5" id="KW-1185">Reference proteome</keyword>
<dbReference type="Gene3D" id="3.30.70.270">
    <property type="match status" value="2"/>
</dbReference>
<evidence type="ECO:0000259" key="3">
    <source>
        <dbReference type="PROSITE" id="PS50994"/>
    </source>
</evidence>
<dbReference type="GO" id="GO:0005634">
    <property type="term" value="C:nucleus"/>
    <property type="evidence" value="ECO:0007669"/>
    <property type="project" value="UniProtKB-ARBA"/>
</dbReference>
<dbReference type="PROSITE" id="PS50994">
    <property type="entry name" value="INTEGRASE"/>
    <property type="match status" value="1"/>
</dbReference>
<evidence type="ECO:0000256" key="2">
    <source>
        <dbReference type="ARBA" id="ARBA00023268"/>
    </source>
</evidence>
<dbReference type="GO" id="GO:0015074">
    <property type="term" value="P:DNA integration"/>
    <property type="evidence" value="ECO:0007669"/>
    <property type="project" value="InterPro"/>
</dbReference>
<dbReference type="InterPro" id="IPR041577">
    <property type="entry name" value="RT_RNaseH_2"/>
</dbReference>
<accession>A0A8H5D7M4</accession>
<protein>
    <recommendedName>
        <fullName evidence="3">Integrase catalytic domain-containing protein</fullName>
    </recommendedName>
</protein>
<dbReference type="GO" id="GO:0003723">
    <property type="term" value="F:RNA binding"/>
    <property type="evidence" value="ECO:0007669"/>
    <property type="project" value="UniProtKB-KW"/>
</dbReference>
<dbReference type="PANTHER" id="PTHR37984">
    <property type="entry name" value="PROTEIN CBG26694"/>
    <property type="match status" value="1"/>
</dbReference>
<dbReference type="Proteomes" id="UP000559027">
    <property type="component" value="Unassembled WGS sequence"/>
</dbReference>
<evidence type="ECO:0000313" key="4">
    <source>
        <dbReference type="EMBL" id="KAF5355069.1"/>
    </source>
</evidence>
<comment type="caution">
    <text evidence="4">The sequence shown here is derived from an EMBL/GenBank/DDBJ whole genome shotgun (WGS) entry which is preliminary data.</text>
</comment>
<proteinExistence type="predicted"/>
<dbReference type="InterPro" id="IPR050951">
    <property type="entry name" value="Retrovirus_Pol_polyprotein"/>
</dbReference>
<dbReference type="InterPro" id="IPR041588">
    <property type="entry name" value="Integrase_H2C2"/>
</dbReference>
<name>A0A8H5D7M4_9AGAR</name>
<sequence length="1208" mass="137863">MISPLAYTTTAFAPIHKPQSIYEICLSEINRNESELEISSLAYKKVANRIKPVSTTLPENYRIVRRIPTDPLESMPLLPTHPPKFAPGTRYTLERMQSMNINPDSFLWPEEEKLVHHLIRMQELGFAWSEDEKGKFSSDYFDPIIIPTIEHIPWSLRNIPIPPGIFHKVVDIIKAKIAAGVYEPSSSSYRSRWFCVLKKDGKSLRLVHDLQPLNAVTIKDAGVPPILETYAESFGGRGCYGIFDLFVGFDQRALAPESRDLTTFQTPLGTLRLTSIPMGYTNSMQIQHGDLTFLLQDEIPDIAVPFIDDVPVKGPKTRYETRDGFETIPENPKIRRFVWEHLQNVNRIIQRIKHAGGTFSASKSRLCTPSAVVVGHLCTYEGRLPDTTRVQKIVDWPPCSDLTEVRGFLGTLGTIRIFIPNFSAISRPLVRLTKKGVEFRFGEEEQVAMDELKELARNSASIRSLDYSSTNEVILGVDTSKIAVGYILAQLGDNSKRYPSRFGSITLNERESRYSQAKLELFGLFRALKDVRIWIIGVLNLVVEVDAKYIKGMINNPDIQPSASINRWISAILLFDFRLRHVPGKEHGPDGLSRRPRAPEDPEINDDYEEWIDSANSFSFSHPISHNSSAPLSSSSDDFWWPWASNTFAIEILNETGSLQLSLYSLGHLTPSSTTSPSPQVEILSSVTSHSSPSSHPTIPRSEKAELHDLELKRVEAFLINPKRPPDMSDDDYKRFIRFSSGFFVRDGRLWKKDQKMKHKLVVPKERRYELIHQAHDEMGHKGIFTVRLRLLERFWWPQLEQDVRWFIKTCHECQTRLFHNFHIPPTVPIPFTLFRKVYIDTMFMPKSNGYRYIVHARCSLSSYPEWRMLRLENARTLGAFIFEDILCRWGAVEEIVTDNGPAFVQATEFLSQRYKINHIRISPYNSRANGPVERRHLDVRESLVKAAGGEENRWGMVAPSVFWAERISIQKSTGYSPYYIAHGVEPLLPFDLAEATYLAPPLTKPLSTTDLIATRAIQLQKRPQDLARVKELVLKARYDSIRHFNEKYSNKIRDFDFSPGSLVLVRNSRYDHDVGSKTKPRYFGPLIVLKRTTGGSYILAELDGSISKLRFAAFRLVPYYPRDIRAIPVTKLTDATPEALEDMTYDPESSHSSQTTPPLTVNVAFSPPSTTTLLHFLTPSRHHQLEISPQLCQYTAREVSTKCTQQM</sequence>
<dbReference type="Gene3D" id="3.30.420.10">
    <property type="entry name" value="Ribonuclease H-like superfamily/Ribonuclease H"/>
    <property type="match status" value="1"/>
</dbReference>
<dbReference type="Gene3D" id="1.10.340.70">
    <property type="match status" value="1"/>
</dbReference>
<dbReference type="InterPro" id="IPR001584">
    <property type="entry name" value="Integrase_cat-core"/>
</dbReference>
<dbReference type="PANTHER" id="PTHR37984:SF5">
    <property type="entry name" value="PROTEIN NYNRIN-LIKE"/>
    <property type="match status" value="1"/>
</dbReference>
<gene>
    <name evidence="4" type="ORF">D9756_005757</name>
</gene>
<dbReference type="SUPFAM" id="SSF56672">
    <property type="entry name" value="DNA/RNA polymerases"/>
    <property type="match status" value="1"/>
</dbReference>
<feature type="domain" description="Integrase catalytic" evidence="3">
    <location>
        <begin position="825"/>
        <end position="986"/>
    </location>
</feature>
<evidence type="ECO:0000313" key="5">
    <source>
        <dbReference type="Proteomes" id="UP000559027"/>
    </source>
</evidence>
<dbReference type="AlphaFoldDB" id="A0A8H5D7M4"/>
<dbReference type="InterPro" id="IPR012337">
    <property type="entry name" value="RNaseH-like_sf"/>
</dbReference>
<dbReference type="InterPro" id="IPR043128">
    <property type="entry name" value="Rev_trsase/Diguanyl_cyclase"/>
</dbReference>
<organism evidence="4 5">
    <name type="scientific">Leucocoprinus leucothites</name>
    <dbReference type="NCBI Taxonomy" id="201217"/>
    <lineage>
        <taxon>Eukaryota</taxon>
        <taxon>Fungi</taxon>
        <taxon>Dikarya</taxon>
        <taxon>Basidiomycota</taxon>
        <taxon>Agaricomycotina</taxon>
        <taxon>Agaricomycetes</taxon>
        <taxon>Agaricomycetidae</taxon>
        <taxon>Agaricales</taxon>
        <taxon>Agaricineae</taxon>
        <taxon>Agaricaceae</taxon>
        <taxon>Leucocoprinus</taxon>
    </lineage>
</organism>
<keyword evidence="2" id="KW-0511">Multifunctional enzyme</keyword>
<dbReference type="Pfam" id="PF17921">
    <property type="entry name" value="Integrase_H2C2"/>
    <property type="match status" value="1"/>
</dbReference>
<dbReference type="EMBL" id="JAACJO010000008">
    <property type="protein sequence ID" value="KAF5355069.1"/>
    <property type="molecule type" value="Genomic_DNA"/>
</dbReference>
<dbReference type="SUPFAM" id="SSF53098">
    <property type="entry name" value="Ribonuclease H-like"/>
    <property type="match status" value="1"/>
</dbReference>
<evidence type="ECO:0000256" key="1">
    <source>
        <dbReference type="ARBA" id="ARBA00022884"/>
    </source>
</evidence>
<dbReference type="Gene3D" id="3.10.10.10">
    <property type="entry name" value="HIV Type 1 Reverse Transcriptase, subunit A, domain 1"/>
    <property type="match status" value="1"/>
</dbReference>
<dbReference type="CDD" id="cd01647">
    <property type="entry name" value="RT_LTR"/>
    <property type="match status" value="1"/>
</dbReference>
<dbReference type="OrthoDB" id="5599163at2759"/>
<dbReference type="GO" id="GO:0003824">
    <property type="term" value="F:catalytic activity"/>
    <property type="evidence" value="ECO:0007669"/>
    <property type="project" value="UniProtKB-KW"/>
</dbReference>
<keyword evidence="1" id="KW-0694">RNA-binding</keyword>
<dbReference type="FunFam" id="1.10.340.70:FF:000001">
    <property type="entry name" value="Retrovirus-related Pol polyprotein from transposon gypsy-like Protein"/>
    <property type="match status" value="1"/>
</dbReference>
<dbReference type="InterPro" id="IPR043502">
    <property type="entry name" value="DNA/RNA_pol_sf"/>
</dbReference>